<dbReference type="NCBIfam" id="TIGR00765">
    <property type="entry name" value="yihY_not_rbn"/>
    <property type="match status" value="1"/>
</dbReference>
<accession>A0AAW5HS89</accession>
<dbReference type="GO" id="GO:0005886">
    <property type="term" value="C:plasma membrane"/>
    <property type="evidence" value="ECO:0007669"/>
    <property type="project" value="UniProtKB-SubCell"/>
</dbReference>
<reference evidence="8 9" key="1">
    <citation type="submission" date="2021-01" db="EMBL/GenBank/DDBJ databases">
        <title>Identification and Characterization of Corynebacterium sp.</title>
        <authorList>
            <person name="Luo Q."/>
            <person name="Qu P."/>
            <person name="Chen Q."/>
        </authorList>
    </citation>
    <scope>NUCLEOTIDE SEQUENCE [LARGE SCALE GENOMIC DNA]</scope>
    <source>
        <strain evidence="8 9">MC-18</strain>
    </source>
</reference>
<dbReference type="InterPro" id="IPR017039">
    <property type="entry name" value="Virul_fac_BrkB"/>
</dbReference>
<keyword evidence="9" id="KW-1185">Reference proteome</keyword>
<keyword evidence="4 7" id="KW-1133">Transmembrane helix</keyword>
<dbReference type="EMBL" id="JAEUWV010000002">
    <property type="protein sequence ID" value="MCO6393802.1"/>
    <property type="molecule type" value="Genomic_DNA"/>
</dbReference>
<gene>
    <name evidence="8" type="ORF">JMN37_02205</name>
</gene>
<feature type="compositionally biased region" description="Basic and acidic residues" evidence="6">
    <location>
        <begin position="11"/>
        <end position="21"/>
    </location>
</feature>
<feature type="compositionally biased region" description="Polar residues" evidence="6">
    <location>
        <begin position="1"/>
        <end position="10"/>
    </location>
</feature>
<evidence type="ECO:0000256" key="3">
    <source>
        <dbReference type="ARBA" id="ARBA00022692"/>
    </source>
</evidence>
<evidence type="ECO:0000256" key="1">
    <source>
        <dbReference type="ARBA" id="ARBA00004651"/>
    </source>
</evidence>
<keyword evidence="5 7" id="KW-0472">Membrane</keyword>
<dbReference type="Pfam" id="PF03631">
    <property type="entry name" value="Virul_fac_BrkB"/>
    <property type="match status" value="1"/>
</dbReference>
<organism evidence="8 9">
    <name type="scientific">Corynebacterium lipophilum</name>
    <dbReference type="NCBI Taxonomy" id="2804918"/>
    <lineage>
        <taxon>Bacteria</taxon>
        <taxon>Bacillati</taxon>
        <taxon>Actinomycetota</taxon>
        <taxon>Actinomycetes</taxon>
        <taxon>Mycobacteriales</taxon>
        <taxon>Corynebacteriaceae</taxon>
        <taxon>Corynebacterium</taxon>
    </lineage>
</organism>
<proteinExistence type="predicted"/>
<feature type="transmembrane region" description="Helical" evidence="7">
    <location>
        <begin position="276"/>
        <end position="294"/>
    </location>
</feature>
<dbReference type="Proteomes" id="UP001205920">
    <property type="component" value="Unassembled WGS sequence"/>
</dbReference>
<feature type="transmembrane region" description="Helical" evidence="7">
    <location>
        <begin position="61"/>
        <end position="84"/>
    </location>
</feature>
<dbReference type="RefSeq" id="WP_070477651.1">
    <property type="nucleotide sequence ID" value="NZ_JAEUWV010000002.1"/>
</dbReference>
<keyword evidence="3 7" id="KW-0812">Transmembrane</keyword>
<evidence type="ECO:0000313" key="9">
    <source>
        <dbReference type="Proteomes" id="UP001205920"/>
    </source>
</evidence>
<protein>
    <submittedName>
        <fullName evidence="8">YihY family inner membrane protein</fullName>
    </submittedName>
</protein>
<evidence type="ECO:0000256" key="6">
    <source>
        <dbReference type="SAM" id="MobiDB-lite"/>
    </source>
</evidence>
<comment type="subcellular location">
    <subcellularLocation>
        <location evidence="1">Cell membrane</location>
        <topology evidence="1">Multi-pass membrane protein</topology>
    </subcellularLocation>
</comment>
<evidence type="ECO:0000256" key="4">
    <source>
        <dbReference type="ARBA" id="ARBA00022989"/>
    </source>
</evidence>
<evidence type="ECO:0000256" key="2">
    <source>
        <dbReference type="ARBA" id="ARBA00022475"/>
    </source>
</evidence>
<keyword evidence="2" id="KW-1003">Cell membrane</keyword>
<feature type="transmembrane region" description="Helical" evidence="7">
    <location>
        <begin position="344"/>
        <end position="363"/>
    </location>
</feature>
<feature type="transmembrane region" description="Helical" evidence="7">
    <location>
        <begin position="169"/>
        <end position="191"/>
    </location>
</feature>
<dbReference type="PANTHER" id="PTHR30213">
    <property type="entry name" value="INNER MEMBRANE PROTEIN YHJD"/>
    <property type="match status" value="1"/>
</dbReference>
<dbReference type="PANTHER" id="PTHR30213:SF1">
    <property type="entry name" value="INNER MEMBRANE PROTEIN YHJD"/>
    <property type="match status" value="1"/>
</dbReference>
<name>A0AAW5HS89_9CORY</name>
<dbReference type="AlphaFoldDB" id="A0AAW5HS89"/>
<evidence type="ECO:0000256" key="7">
    <source>
        <dbReference type="SAM" id="Phobius"/>
    </source>
</evidence>
<evidence type="ECO:0000256" key="5">
    <source>
        <dbReference type="ARBA" id="ARBA00023136"/>
    </source>
</evidence>
<feature type="region of interest" description="Disordered" evidence="6">
    <location>
        <begin position="1"/>
        <end position="29"/>
    </location>
</feature>
<comment type="caution">
    <text evidence="8">The sequence shown here is derived from an EMBL/GenBank/DDBJ whole genome shotgun (WGS) entry which is preliminary data.</text>
</comment>
<evidence type="ECO:0000313" key="8">
    <source>
        <dbReference type="EMBL" id="MCO6393802.1"/>
    </source>
</evidence>
<feature type="transmembrane region" description="Helical" evidence="7">
    <location>
        <begin position="211"/>
        <end position="233"/>
    </location>
</feature>
<sequence>MATSTSPQTEYTDRQGIERATKQQTEGAADEIAKKAPAVGHLMRMNERFSAQGGNQLSAGITYFSVLSLFPLAMLLFAALGMFLNGRPDIMQQVQDQITENLEGGLGETVNELLQAAIDQRGAVAGVGLLTTLWSGLGWMNNLRVGVSAMWNLDANDGGNFVVKKLTDLLGLIGLILLFIVAFGVTAVGASSWTSQAMEHFGLGDFPGARLVVWAVGLLVGVLANFLVMWWMVTYMPRTKVPMKSGLKGALLGAVAFELVKQFATVIVSSATGNPAGAIFGPVIVLMVVLYLIWRVVLYVSAWTATTEESLELEPVEVPESAIINVRAGAYQDPASSASASGKALGIGAAIGAIGVGIVSLLTRN</sequence>